<evidence type="ECO:0000256" key="1">
    <source>
        <dbReference type="SAM" id="MobiDB-lite"/>
    </source>
</evidence>
<feature type="region of interest" description="Disordered" evidence="1">
    <location>
        <begin position="117"/>
        <end position="147"/>
    </location>
</feature>
<gene>
    <name evidence="2" type="ORF">CARUB_v10022033mg</name>
</gene>
<feature type="compositionally biased region" description="Basic and acidic residues" evidence="1">
    <location>
        <begin position="117"/>
        <end position="134"/>
    </location>
</feature>
<dbReference type="STRING" id="81985.R0GFC1"/>
<organism evidence="2 3">
    <name type="scientific">Capsella rubella</name>
    <dbReference type="NCBI Taxonomy" id="81985"/>
    <lineage>
        <taxon>Eukaryota</taxon>
        <taxon>Viridiplantae</taxon>
        <taxon>Streptophyta</taxon>
        <taxon>Embryophyta</taxon>
        <taxon>Tracheophyta</taxon>
        <taxon>Spermatophyta</taxon>
        <taxon>Magnoliopsida</taxon>
        <taxon>eudicotyledons</taxon>
        <taxon>Gunneridae</taxon>
        <taxon>Pentapetalae</taxon>
        <taxon>rosids</taxon>
        <taxon>malvids</taxon>
        <taxon>Brassicales</taxon>
        <taxon>Brassicaceae</taxon>
        <taxon>Camelineae</taxon>
        <taxon>Capsella</taxon>
    </lineage>
</organism>
<keyword evidence="3" id="KW-1185">Reference proteome</keyword>
<sequence length="185" mass="20953">MAIERQETNEFPNGVALFSKQRRNNTSNDKLGFFDSLTYNSSGSQPSTDAIIIIDDDEMVTLKPKKKKPRFGSRRDNVDPFDELSCVVKGLPQAKGDDGVASIADYFSFDLHEANNKNEDERSLPMKENKHESTVGESSTTRNKGVSMEELKSIQWESFDPTWEIRSDPWLGGYMEDVDIDFSLL</sequence>
<reference evidence="3" key="1">
    <citation type="journal article" date="2013" name="Nat. Genet.">
        <title>The Capsella rubella genome and the genomic consequences of rapid mating system evolution.</title>
        <authorList>
            <person name="Slotte T."/>
            <person name="Hazzouri K.M."/>
            <person name="Agren J.A."/>
            <person name="Koenig D."/>
            <person name="Maumus F."/>
            <person name="Guo Y.L."/>
            <person name="Steige K."/>
            <person name="Platts A.E."/>
            <person name="Escobar J.S."/>
            <person name="Newman L.K."/>
            <person name="Wang W."/>
            <person name="Mandakova T."/>
            <person name="Vello E."/>
            <person name="Smith L.M."/>
            <person name="Henz S.R."/>
            <person name="Steffen J."/>
            <person name="Takuno S."/>
            <person name="Brandvain Y."/>
            <person name="Coop G."/>
            <person name="Andolfatto P."/>
            <person name="Hu T.T."/>
            <person name="Blanchette M."/>
            <person name="Clark R.M."/>
            <person name="Quesneville H."/>
            <person name="Nordborg M."/>
            <person name="Gaut B.S."/>
            <person name="Lysak M.A."/>
            <person name="Jenkins J."/>
            <person name="Grimwood J."/>
            <person name="Chapman J."/>
            <person name="Prochnik S."/>
            <person name="Shu S."/>
            <person name="Rokhsar D."/>
            <person name="Schmutz J."/>
            <person name="Weigel D."/>
            <person name="Wright S.I."/>
        </authorList>
    </citation>
    <scope>NUCLEOTIDE SEQUENCE [LARGE SCALE GENOMIC DNA]</scope>
    <source>
        <strain evidence="3">cv. Monte Gargano</strain>
    </source>
</reference>
<dbReference type="AlphaFoldDB" id="R0GFC1"/>
<name>R0GFC1_9BRAS</name>
<feature type="region of interest" description="Disordered" evidence="1">
    <location>
        <begin position="1"/>
        <end position="26"/>
    </location>
</feature>
<accession>R0GFC1</accession>
<evidence type="ECO:0000313" key="3">
    <source>
        <dbReference type="Proteomes" id="UP000029121"/>
    </source>
</evidence>
<dbReference type="Proteomes" id="UP000029121">
    <property type="component" value="Unassembled WGS sequence"/>
</dbReference>
<dbReference type="EMBL" id="KB870806">
    <property type="protein sequence ID" value="EOA34492.1"/>
    <property type="molecule type" value="Genomic_DNA"/>
</dbReference>
<proteinExistence type="predicted"/>
<protein>
    <submittedName>
        <fullName evidence="2">Uncharacterized protein</fullName>
    </submittedName>
</protein>
<evidence type="ECO:0000313" key="2">
    <source>
        <dbReference type="EMBL" id="EOA34492.1"/>
    </source>
</evidence>
<feature type="compositionally biased region" description="Polar residues" evidence="1">
    <location>
        <begin position="135"/>
        <end position="144"/>
    </location>
</feature>